<reference evidence="1 2" key="1">
    <citation type="submission" date="2015-09" db="EMBL/GenBank/DDBJ databases">
        <title>Genome sequence of Acetobacterium wieringae DSM 1911.</title>
        <authorList>
            <person name="Poehlein A."/>
            <person name="Bengelsdorf F.R."/>
            <person name="Schiel-Bengelsdorf B."/>
            <person name="Duerre P."/>
            <person name="Daniel R."/>
        </authorList>
    </citation>
    <scope>NUCLEOTIDE SEQUENCE [LARGE SCALE GENOMIC DNA]</scope>
    <source>
        <strain evidence="1 2">DSM 1911</strain>
    </source>
</reference>
<dbReference type="AlphaFoldDB" id="A0A1F2PGN9"/>
<evidence type="ECO:0000313" key="1">
    <source>
        <dbReference type="EMBL" id="OFV69876.1"/>
    </source>
</evidence>
<dbReference type="EMBL" id="LKEU01000035">
    <property type="protein sequence ID" value="OFV69876.1"/>
    <property type="molecule type" value="Genomic_DNA"/>
</dbReference>
<name>A0A1F2PGN9_9FIRM</name>
<gene>
    <name evidence="1" type="ORF">ACWI_25180</name>
</gene>
<dbReference type="Proteomes" id="UP000176244">
    <property type="component" value="Unassembled WGS sequence"/>
</dbReference>
<evidence type="ECO:0000313" key="2">
    <source>
        <dbReference type="Proteomes" id="UP000176244"/>
    </source>
</evidence>
<accession>A0A1F2PGN9</accession>
<protein>
    <submittedName>
        <fullName evidence="1">Uncharacterized protein</fullName>
    </submittedName>
</protein>
<sequence>MDETVKIEREKRRIQRKRKRQRSSIVTIMILFILASVGVVSAQTQGFEVFYHGESLGYVQNSGVFKSAVDRIETNLRECYNYDNIHLGNGFELLPARVENPMDLDTCVNVLNSKGIALYVDGAAVLVDGEKIGTMTSLTDAESVIAAYKNLSNNKNTSGITCVEVTVPLSETKDFATMLTALKVHLK</sequence>
<organism evidence="1 2">
    <name type="scientific">Acetobacterium wieringae</name>
    <dbReference type="NCBI Taxonomy" id="52694"/>
    <lineage>
        <taxon>Bacteria</taxon>
        <taxon>Bacillati</taxon>
        <taxon>Bacillota</taxon>
        <taxon>Clostridia</taxon>
        <taxon>Eubacteriales</taxon>
        <taxon>Eubacteriaceae</taxon>
        <taxon>Acetobacterium</taxon>
    </lineage>
</organism>
<dbReference type="OrthoDB" id="1778073at2"/>
<comment type="caution">
    <text evidence="1">The sequence shown here is derived from an EMBL/GenBank/DDBJ whole genome shotgun (WGS) entry which is preliminary data.</text>
</comment>
<proteinExistence type="predicted"/>
<dbReference type="RefSeq" id="WP_070371792.1">
    <property type="nucleotide sequence ID" value="NZ_LKEU01000035.1"/>
</dbReference>
<dbReference type="STRING" id="52694.ACWI_25180"/>